<keyword evidence="10" id="KW-1185">Reference proteome</keyword>
<dbReference type="AlphaFoldDB" id="T1KIZ3"/>
<dbReference type="GO" id="GO:0005829">
    <property type="term" value="C:cytosol"/>
    <property type="evidence" value="ECO:0007669"/>
    <property type="project" value="TreeGrafter"/>
</dbReference>
<dbReference type="GO" id="GO:0052689">
    <property type="term" value="F:carboxylic ester hydrolase activity"/>
    <property type="evidence" value="ECO:0007669"/>
    <property type="project" value="UniProtKB-KW"/>
</dbReference>
<evidence type="ECO:0000256" key="2">
    <source>
        <dbReference type="ARBA" id="ARBA00005622"/>
    </source>
</evidence>
<dbReference type="InterPro" id="IPR000801">
    <property type="entry name" value="Esterase-like"/>
</dbReference>
<evidence type="ECO:0000313" key="10">
    <source>
        <dbReference type="Proteomes" id="UP000015104"/>
    </source>
</evidence>
<dbReference type="EC" id="3.1.2.12" evidence="3"/>
<dbReference type="STRING" id="32264.T1KIZ3"/>
<feature type="active site" description="Charge relay system" evidence="8">
    <location>
        <position position="241"/>
    </location>
</feature>
<evidence type="ECO:0000256" key="6">
    <source>
        <dbReference type="ARBA" id="ARBA00022801"/>
    </source>
</evidence>
<dbReference type="GO" id="GO:0046294">
    <property type="term" value="P:formaldehyde catabolic process"/>
    <property type="evidence" value="ECO:0007669"/>
    <property type="project" value="InterPro"/>
</dbReference>
<reference evidence="9" key="2">
    <citation type="submission" date="2015-06" db="UniProtKB">
        <authorList>
            <consortium name="EnsemblMetazoa"/>
        </authorList>
    </citation>
    <scope>IDENTIFICATION</scope>
</reference>
<feature type="active site" description="Charge relay system" evidence="8">
    <location>
        <position position="207"/>
    </location>
</feature>
<feature type="active site" description="Charge relay system" evidence="8">
    <location>
        <position position="152"/>
    </location>
</feature>
<dbReference type="InterPro" id="IPR029058">
    <property type="entry name" value="AB_hydrolase_fold"/>
</dbReference>
<dbReference type="Gene3D" id="3.40.50.1820">
    <property type="entry name" value="alpha/beta hydrolase"/>
    <property type="match status" value="1"/>
</dbReference>
<evidence type="ECO:0000256" key="7">
    <source>
        <dbReference type="ARBA" id="ARBA00032082"/>
    </source>
</evidence>
<dbReference type="HOGENOM" id="CLU_056472_0_0_1"/>
<organism evidence="9 10">
    <name type="scientific">Tetranychus urticae</name>
    <name type="common">Two-spotted spider mite</name>
    <dbReference type="NCBI Taxonomy" id="32264"/>
    <lineage>
        <taxon>Eukaryota</taxon>
        <taxon>Metazoa</taxon>
        <taxon>Ecdysozoa</taxon>
        <taxon>Arthropoda</taxon>
        <taxon>Chelicerata</taxon>
        <taxon>Arachnida</taxon>
        <taxon>Acari</taxon>
        <taxon>Acariformes</taxon>
        <taxon>Trombidiformes</taxon>
        <taxon>Prostigmata</taxon>
        <taxon>Eleutherengona</taxon>
        <taxon>Raphignathae</taxon>
        <taxon>Tetranychoidea</taxon>
        <taxon>Tetranychidae</taxon>
        <taxon>Tetranychus</taxon>
    </lineage>
</organism>
<evidence type="ECO:0000256" key="3">
    <source>
        <dbReference type="ARBA" id="ARBA00012479"/>
    </source>
</evidence>
<comment type="similarity">
    <text evidence="2">Belongs to the esterase D family.</text>
</comment>
<evidence type="ECO:0000256" key="4">
    <source>
        <dbReference type="ARBA" id="ARBA00016774"/>
    </source>
</evidence>
<dbReference type="eggNOG" id="KOG3101">
    <property type="taxonomic scope" value="Eukaryota"/>
</dbReference>
<dbReference type="InterPro" id="IPR014186">
    <property type="entry name" value="S-formylglutathione_hydrol"/>
</dbReference>
<reference evidence="10" key="1">
    <citation type="submission" date="2011-08" db="EMBL/GenBank/DDBJ databases">
        <authorList>
            <person name="Rombauts S."/>
        </authorList>
    </citation>
    <scope>NUCLEOTIDE SEQUENCE</scope>
    <source>
        <strain evidence="10">London</strain>
    </source>
</reference>
<proteinExistence type="inferred from homology"/>
<dbReference type="PANTHER" id="PTHR10061">
    <property type="entry name" value="S-FORMYLGLUTATHIONE HYDROLASE"/>
    <property type="match status" value="1"/>
</dbReference>
<dbReference type="PANTHER" id="PTHR10061:SF0">
    <property type="entry name" value="S-FORMYLGLUTATHIONE HYDROLASE"/>
    <property type="match status" value="1"/>
</dbReference>
<sequence length="263" mass="29276">MAGVKIVSTSKCFGGHQFVYSHKSSELKCEMKFSLYIPPGASETNKLPVLYWLSGLTCTEQNFIIKSGFQRYAAEHNLVVVGPDTSPRECGVEGEDDDWKLGTGAGFYVDATQGKWVKNYRMYSYVTKELIKVVEDNFKFVLPGVRSISGHSMGGHGALICALKNPACLEEYLGPDTEAWKDWDASQLVAKYNGPPLHLIVEQGSEDEFALLGEIMIEKLTDACKAASLPVDYRLRDGYDHGYFFVSTFIGEHIKHHTTILKS</sequence>
<dbReference type="EMBL" id="CAEY01000115">
    <property type="status" value="NOT_ANNOTATED_CDS"/>
    <property type="molecule type" value="Genomic_DNA"/>
</dbReference>
<evidence type="ECO:0000256" key="1">
    <source>
        <dbReference type="ARBA" id="ARBA00002608"/>
    </source>
</evidence>
<dbReference type="Pfam" id="PF00756">
    <property type="entry name" value="Esterase"/>
    <property type="match status" value="1"/>
</dbReference>
<keyword evidence="6" id="KW-0378">Hydrolase</keyword>
<dbReference type="Proteomes" id="UP000015104">
    <property type="component" value="Unassembled WGS sequence"/>
</dbReference>
<accession>T1KIZ3</accession>
<evidence type="ECO:0000256" key="5">
    <source>
        <dbReference type="ARBA" id="ARBA00022487"/>
    </source>
</evidence>
<keyword evidence="5" id="KW-0719">Serine esterase</keyword>
<evidence type="ECO:0000313" key="9">
    <source>
        <dbReference type="EnsemblMetazoa" id="tetur12g03130.1"/>
    </source>
</evidence>
<comment type="function">
    <text evidence="1">Serine hydrolase involved in the detoxification of formaldehyde.</text>
</comment>
<evidence type="ECO:0000256" key="8">
    <source>
        <dbReference type="PIRSR" id="PIRSR614186-1"/>
    </source>
</evidence>
<protein>
    <recommendedName>
        <fullName evidence="4">S-formylglutathione hydrolase</fullName>
        <ecNumber evidence="3">3.1.2.12</ecNumber>
    </recommendedName>
    <alternativeName>
        <fullName evidence="7">Esterase D</fullName>
    </alternativeName>
</protein>
<dbReference type="EnsemblMetazoa" id="tetur12g03130.1">
    <property type="protein sequence ID" value="tetur12g03130.1"/>
    <property type="gene ID" value="tetur12g03130"/>
</dbReference>
<name>T1KIZ3_TETUR</name>
<dbReference type="GO" id="GO:0018738">
    <property type="term" value="F:S-formylglutathione hydrolase activity"/>
    <property type="evidence" value="ECO:0007669"/>
    <property type="project" value="UniProtKB-EC"/>
</dbReference>
<dbReference type="SUPFAM" id="SSF53474">
    <property type="entry name" value="alpha/beta-Hydrolases"/>
    <property type="match status" value="1"/>
</dbReference>